<dbReference type="EMBL" id="ACOU01000004">
    <property type="protein sequence ID" value="EKX72854.1"/>
    <property type="molecule type" value="Genomic_DNA"/>
</dbReference>
<evidence type="ECO:0000313" key="1">
    <source>
        <dbReference type="EMBL" id="EKX72854.1"/>
    </source>
</evidence>
<dbReference type="RefSeq" id="XP_004832306.1">
    <property type="nucleotide sequence ID" value="XM_004832249.1"/>
</dbReference>
<dbReference type="SUPFAM" id="SSF50729">
    <property type="entry name" value="PH domain-like"/>
    <property type="match status" value="1"/>
</dbReference>
<evidence type="ECO:0008006" key="3">
    <source>
        <dbReference type="Google" id="ProtNLM"/>
    </source>
</evidence>
<dbReference type="GO" id="GO:0031490">
    <property type="term" value="F:chromatin DNA binding"/>
    <property type="evidence" value="ECO:0007669"/>
    <property type="project" value="TreeGrafter"/>
</dbReference>
<accession>L1LC54</accession>
<dbReference type="eggNOG" id="KOG3294">
    <property type="taxonomic scope" value="Eukaryota"/>
</dbReference>
<proteinExistence type="predicted"/>
<gene>
    <name evidence="1" type="ORF">BEWA_014130</name>
</gene>
<dbReference type="GO" id="GO:0005634">
    <property type="term" value="C:nucleus"/>
    <property type="evidence" value="ECO:0007669"/>
    <property type="project" value="TreeGrafter"/>
</dbReference>
<comment type="caution">
    <text evidence="1">The sequence shown here is derived from an EMBL/GenBank/DDBJ whole genome shotgun (WGS) entry which is preliminary data.</text>
</comment>
<reference evidence="1 2" key="1">
    <citation type="journal article" date="2012" name="BMC Genomics">
        <title>Comparative genomic analysis and phylogenetic position of Theileria equi.</title>
        <authorList>
            <person name="Kappmeyer L.S."/>
            <person name="Thiagarajan M."/>
            <person name="Herndon D.R."/>
            <person name="Ramsay J.D."/>
            <person name="Caler E."/>
            <person name="Djikeng A."/>
            <person name="Gillespie J.J."/>
            <person name="Lau A.O."/>
            <person name="Roalson E.H."/>
            <person name="Silva J.C."/>
            <person name="Silva M.G."/>
            <person name="Suarez C.E."/>
            <person name="Ueti M.W."/>
            <person name="Nene V.M."/>
            <person name="Mealey R.H."/>
            <person name="Knowles D.P."/>
            <person name="Brayton K.A."/>
        </authorList>
    </citation>
    <scope>NUCLEOTIDE SEQUENCE [LARGE SCALE GENOMIC DNA]</scope>
    <source>
        <strain evidence="1 2">WA</strain>
    </source>
</reference>
<dbReference type="AlphaFoldDB" id="L1LC54"/>
<dbReference type="Proteomes" id="UP000031512">
    <property type="component" value="Unassembled WGS sequence"/>
</dbReference>
<dbReference type="OrthoDB" id="1259151at2759"/>
<protein>
    <recommendedName>
        <fullName evidence="3">GRAM domain-containing protein</fullName>
    </recommendedName>
</protein>
<dbReference type="PANTHER" id="PTHR31606:SF1">
    <property type="entry name" value="WW DOMAIN BINDING PROTEIN 2, ISOFORM E"/>
    <property type="match status" value="1"/>
</dbReference>
<dbReference type="STRING" id="1537102.L1LC54"/>
<keyword evidence="2" id="KW-1185">Reference proteome</keyword>
<dbReference type="GeneID" id="15804489"/>
<dbReference type="VEuPathDB" id="PiroplasmaDB:BEWA_014130"/>
<dbReference type="PANTHER" id="PTHR31606">
    <property type="entry name" value="WW DOMAIN BINDING PROTEIN 2, ISOFORM E"/>
    <property type="match status" value="1"/>
</dbReference>
<sequence>MSINPVLAQDIHTKQLMPSCCPGEAMLLCRSGTKLTLKLANRTLSGCGDTFLTTHRIVFVKKQDQDFRREFTSISLPYALLSEPRFHQPIFKSNHFDGKIQSEFGQPNPLESDGLFSIIFKGGGCALFLKGFYMFYAKVHNDPSFQSVSDPFCDISSDRCAFIDPNDPSRVYFTQPQTAPVPGETTTTSNAEQDGQVIQLTDGREAPQGPSAPDLVAVRNLGTTVGTGSLRFM</sequence>
<name>L1LC54_THEEQ</name>
<organism evidence="1 2">
    <name type="scientific">Theileria equi strain WA</name>
    <dbReference type="NCBI Taxonomy" id="1537102"/>
    <lineage>
        <taxon>Eukaryota</taxon>
        <taxon>Sar</taxon>
        <taxon>Alveolata</taxon>
        <taxon>Apicomplexa</taxon>
        <taxon>Aconoidasida</taxon>
        <taxon>Piroplasmida</taxon>
        <taxon>Theileriidae</taxon>
        <taxon>Theileria</taxon>
    </lineage>
</organism>
<evidence type="ECO:0000313" key="2">
    <source>
        <dbReference type="Proteomes" id="UP000031512"/>
    </source>
</evidence>
<dbReference type="KEGG" id="beq:BEWA_014130"/>
<dbReference type="InterPro" id="IPR044852">
    <property type="entry name" value="WBP2-like"/>
</dbReference>
<dbReference type="GO" id="GO:0003713">
    <property type="term" value="F:transcription coactivator activity"/>
    <property type="evidence" value="ECO:0007669"/>
    <property type="project" value="InterPro"/>
</dbReference>